<dbReference type="FunFam" id="4.10.960.10:FF:000001">
    <property type="entry name" value="60S ribosomal protein L3"/>
    <property type="match status" value="1"/>
</dbReference>
<name>A0A1R2AT29_9CILI</name>
<dbReference type="InterPro" id="IPR045077">
    <property type="entry name" value="L3_arc_euk"/>
</dbReference>
<dbReference type="Proteomes" id="UP000187209">
    <property type="component" value="Unassembled WGS sequence"/>
</dbReference>
<accession>A0A1R2AT29</accession>
<keyword evidence="3" id="KW-0694">RNA-binding</keyword>
<feature type="compositionally biased region" description="Basic residues" evidence="7">
    <location>
        <begin position="18"/>
        <end position="31"/>
    </location>
</feature>
<dbReference type="PANTHER" id="PTHR11363:SF5">
    <property type="entry name" value="LARGE RIBOSOMAL SUBUNIT PROTEIN UL3"/>
    <property type="match status" value="1"/>
</dbReference>
<dbReference type="InterPro" id="IPR000597">
    <property type="entry name" value="Ribosomal_uL3"/>
</dbReference>
<dbReference type="Gene3D" id="4.10.960.10">
    <property type="entry name" value="Ribosomal protein L3, domain 3"/>
    <property type="match status" value="1"/>
</dbReference>
<dbReference type="GO" id="GO:0022625">
    <property type="term" value="C:cytosolic large ribosomal subunit"/>
    <property type="evidence" value="ECO:0007669"/>
    <property type="project" value="TreeGrafter"/>
</dbReference>
<keyword evidence="9" id="KW-1185">Reference proteome</keyword>
<dbReference type="InterPro" id="IPR009000">
    <property type="entry name" value="Transl_B-barrel_sf"/>
</dbReference>
<comment type="caution">
    <text evidence="8">The sequence shown here is derived from an EMBL/GenBank/DDBJ whole genome shotgun (WGS) entry which is preliminary data.</text>
</comment>
<comment type="similarity">
    <text evidence="1">Belongs to the universal ribosomal protein uL3 family.</text>
</comment>
<dbReference type="Gene3D" id="3.30.1430.10">
    <property type="match status" value="1"/>
</dbReference>
<dbReference type="Pfam" id="PF00297">
    <property type="entry name" value="Ribosomal_L3"/>
    <property type="match status" value="1"/>
</dbReference>
<evidence type="ECO:0000256" key="3">
    <source>
        <dbReference type="ARBA" id="ARBA00022884"/>
    </source>
</evidence>
<proteinExistence type="inferred from homology"/>
<dbReference type="NCBIfam" id="TIGR03626">
    <property type="entry name" value="L3_arch"/>
    <property type="match status" value="1"/>
</dbReference>
<dbReference type="GO" id="GO:0006412">
    <property type="term" value="P:translation"/>
    <property type="evidence" value="ECO:0007669"/>
    <property type="project" value="InterPro"/>
</dbReference>
<evidence type="ECO:0000256" key="1">
    <source>
        <dbReference type="ARBA" id="ARBA00006540"/>
    </source>
</evidence>
<dbReference type="SUPFAM" id="SSF50447">
    <property type="entry name" value="Translation proteins"/>
    <property type="match status" value="1"/>
</dbReference>
<evidence type="ECO:0000256" key="7">
    <source>
        <dbReference type="SAM" id="MobiDB-lite"/>
    </source>
</evidence>
<evidence type="ECO:0000256" key="6">
    <source>
        <dbReference type="ARBA" id="ARBA00035457"/>
    </source>
</evidence>
<feature type="compositionally biased region" description="Basic and acidic residues" evidence="7">
    <location>
        <begin position="1"/>
        <end position="10"/>
    </location>
</feature>
<organism evidence="8 9">
    <name type="scientific">Stentor coeruleus</name>
    <dbReference type="NCBI Taxonomy" id="5963"/>
    <lineage>
        <taxon>Eukaryota</taxon>
        <taxon>Sar</taxon>
        <taxon>Alveolata</taxon>
        <taxon>Ciliophora</taxon>
        <taxon>Postciliodesmatophora</taxon>
        <taxon>Heterotrichea</taxon>
        <taxon>Heterotrichida</taxon>
        <taxon>Stentoridae</taxon>
        <taxon>Stentor</taxon>
    </lineage>
</organism>
<reference evidence="8 9" key="1">
    <citation type="submission" date="2016-11" db="EMBL/GenBank/DDBJ databases">
        <title>The macronuclear genome of Stentor coeruleus: a giant cell with tiny introns.</title>
        <authorList>
            <person name="Slabodnick M."/>
            <person name="Ruby J.G."/>
            <person name="Reiff S.B."/>
            <person name="Swart E.C."/>
            <person name="Gosai S."/>
            <person name="Prabakaran S."/>
            <person name="Witkowska E."/>
            <person name="Larue G.E."/>
            <person name="Fisher S."/>
            <person name="Freeman R.M."/>
            <person name="Gunawardena J."/>
            <person name="Chu W."/>
            <person name="Stover N.A."/>
            <person name="Gregory B.D."/>
            <person name="Nowacki M."/>
            <person name="Derisi J."/>
            <person name="Roy S.W."/>
            <person name="Marshall W.F."/>
            <person name="Sood P."/>
        </authorList>
    </citation>
    <scope>NUCLEOTIDE SEQUENCE [LARGE SCALE GENOMIC DNA]</scope>
    <source>
        <strain evidence="8">WM001</strain>
    </source>
</reference>
<sequence>MSHRKYEAPRHGSLGFLPRKRAKKQRGRVRSFPKDDPSKLPHLTAFMGYKAGMTHILREVNKPGSKLHQKEIVEAVTIVETPPIVVVGLVGYIETPRGLKALSTLWAQHLSEECKRRFYRNWVQSKKKAFTKYATKYETNTPKVLERIKKYCSVVRVLVHTQTQLLSLKQKKAHIMEIQINGGSLAQKIDFAFKHFEQKITVDQVFSPNEMIDTIGVCKGKGYNGVVRRWGVKLLPRKTHRGRRKVACIGAWHPSRVKFTVPRAGQLGYHHRTEMNKKIYRIGKAEDPKNGSTEHDITEKKITPLGGFPHYGVVKNDFLMLKGAIVGTKKRVITLRKSLHPQTSRSALEEINLKFIDTSTKFGHGRFQTVKEKDDFFGPLYKKSRKEEAK</sequence>
<dbReference type="OrthoDB" id="304385at2759"/>
<evidence type="ECO:0000313" key="9">
    <source>
        <dbReference type="Proteomes" id="UP000187209"/>
    </source>
</evidence>
<dbReference type="InterPro" id="IPR044892">
    <property type="entry name" value="Ribosomal_L3_dom_3_arc_sf"/>
</dbReference>
<dbReference type="GO" id="GO:0019843">
    <property type="term" value="F:rRNA binding"/>
    <property type="evidence" value="ECO:0007669"/>
    <property type="project" value="UniProtKB-KW"/>
</dbReference>
<evidence type="ECO:0000256" key="4">
    <source>
        <dbReference type="ARBA" id="ARBA00022980"/>
    </source>
</evidence>
<keyword evidence="2" id="KW-0699">rRNA-binding</keyword>
<dbReference type="PANTHER" id="PTHR11363">
    <property type="entry name" value="60S RIBOSOMAL PROTEIN L3-RELATED"/>
    <property type="match status" value="1"/>
</dbReference>
<evidence type="ECO:0000313" key="8">
    <source>
        <dbReference type="EMBL" id="OMJ67679.1"/>
    </source>
</evidence>
<evidence type="ECO:0000256" key="2">
    <source>
        <dbReference type="ARBA" id="ARBA00022730"/>
    </source>
</evidence>
<dbReference type="Gene3D" id="2.40.30.10">
    <property type="entry name" value="Translation factors"/>
    <property type="match status" value="1"/>
</dbReference>
<dbReference type="EMBL" id="MPUH01001455">
    <property type="protein sequence ID" value="OMJ67679.1"/>
    <property type="molecule type" value="Genomic_DNA"/>
</dbReference>
<dbReference type="FunFam" id="2.40.30.10:FF:000079">
    <property type="entry name" value="60S ribosomal protein L3"/>
    <property type="match status" value="1"/>
</dbReference>
<dbReference type="GO" id="GO:0003735">
    <property type="term" value="F:structural constituent of ribosome"/>
    <property type="evidence" value="ECO:0007669"/>
    <property type="project" value="InterPro"/>
</dbReference>
<dbReference type="InterPro" id="IPR019928">
    <property type="entry name" value="Ribosomal_uL3_arc"/>
</dbReference>
<feature type="region of interest" description="Disordered" evidence="7">
    <location>
        <begin position="1"/>
        <end position="37"/>
    </location>
</feature>
<dbReference type="FunFam" id="3.30.1430.10:FF:000001">
    <property type="entry name" value="60S ribosomal protein L3"/>
    <property type="match status" value="1"/>
</dbReference>
<dbReference type="FunFam" id="2.40.30.10:FF:000351">
    <property type="entry name" value="Ribosomal protein L3"/>
    <property type="match status" value="1"/>
</dbReference>
<keyword evidence="5" id="KW-0687">Ribonucleoprotein</keyword>
<keyword evidence="4" id="KW-0689">Ribosomal protein</keyword>
<protein>
    <recommendedName>
        <fullName evidence="6">50S ribosomal protein L3</fullName>
    </recommendedName>
</protein>
<evidence type="ECO:0000256" key="5">
    <source>
        <dbReference type="ARBA" id="ARBA00023274"/>
    </source>
</evidence>
<dbReference type="AlphaFoldDB" id="A0A1R2AT29"/>
<gene>
    <name evidence="8" type="ORF">SteCoe_35097</name>
</gene>
<dbReference type="NCBIfam" id="NF003261">
    <property type="entry name" value="PRK04231.1"/>
    <property type="match status" value="1"/>
</dbReference>